<dbReference type="EMBL" id="MU826370">
    <property type="protein sequence ID" value="KAJ7378026.1"/>
    <property type="molecule type" value="Genomic_DNA"/>
</dbReference>
<evidence type="ECO:0000256" key="2">
    <source>
        <dbReference type="SAM" id="Phobius"/>
    </source>
</evidence>
<dbReference type="Proteomes" id="UP001163046">
    <property type="component" value="Unassembled WGS sequence"/>
</dbReference>
<sequence>MDSQGQFYRDALPVLNTTGDPSKANSRRTNSAPSNAASDENADNDKKDVAVKAEVELSEDKKGSTEATQKNRESVQETAEEETAWEEDPKKKQVDPNLDGLILLGCIVGLVLFIVILRYVCCTIEQCEETLKAKRSLATKDTCKVEHTEREIIMLGMKYKSLV</sequence>
<gene>
    <name evidence="3" type="ORF">OS493_025343</name>
</gene>
<reference evidence="3" key="1">
    <citation type="submission" date="2023-01" db="EMBL/GenBank/DDBJ databases">
        <title>Genome assembly of the deep-sea coral Lophelia pertusa.</title>
        <authorList>
            <person name="Herrera S."/>
            <person name="Cordes E."/>
        </authorList>
    </citation>
    <scope>NUCLEOTIDE SEQUENCE</scope>
    <source>
        <strain evidence="3">USNM1676648</strain>
        <tissue evidence="3">Polyp</tissue>
    </source>
</reference>
<protein>
    <submittedName>
        <fullName evidence="3">Uncharacterized protein</fullName>
    </submittedName>
</protein>
<evidence type="ECO:0000313" key="4">
    <source>
        <dbReference type="Proteomes" id="UP001163046"/>
    </source>
</evidence>
<evidence type="ECO:0000313" key="3">
    <source>
        <dbReference type="EMBL" id="KAJ7378026.1"/>
    </source>
</evidence>
<organism evidence="3 4">
    <name type="scientific">Desmophyllum pertusum</name>
    <dbReference type="NCBI Taxonomy" id="174260"/>
    <lineage>
        <taxon>Eukaryota</taxon>
        <taxon>Metazoa</taxon>
        <taxon>Cnidaria</taxon>
        <taxon>Anthozoa</taxon>
        <taxon>Hexacorallia</taxon>
        <taxon>Scleractinia</taxon>
        <taxon>Caryophylliina</taxon>
        <taxon>Caryophylliidae</taxon>
        <taxon>Desmophyllum</taxon>
    </lineage>
</organism>
<comment type="caution">
    <text evidence="3">The sequence shown here is derived from an EMBL/GenBank/DDBJ whole genome shotgun (WGS) entry which is preliminary data.</text>
</comment>
<keyword evidence="4" id="KW-1185">Reference proteome</keyword>
<feature type="transmembrane region" description="Helical" evidence="2">
    <location>
        <begin position="100"/>
        <end position="120"/>
    </location>
</feature>
<name>A0A9X0CWD6_9CNID</name>
<dbReference type="AlphaFoldDB" id="A0A9X0CWD6"/>
<keyword evidence="2" id="KW-0472">Membrane</keyword>
<feature type="region of interest" description="Disordered" evidence="1">
    <location>
        <begin position="1"/>
        <end position="92"/>
    </location>
</feature>
<feature type="compositionally biased region" description="Basic and acidic residues" evidence="1">
    <location>
        <begin position="43"/>
        <end position="75"/>
    </location>
</feature>
<keyword evidence="2" id="KW-0812">Transmembrane</keyword>
<feature type="compositionally biased region" description="Polar residues" evidence="1">
    <location>
        <begin position="15"/>
        <end position="38"/>
    </location>
</feature>
<keyword evidence="2" id="KW-1133">Transmembrane helix</keyword>
<proteinExistence type="predicted"/>
<evidence type="ECO:0000256" key="1">
    <source>
        <dbReference type="SAM" id="MobiDB-lite"/>
    </source>
</evidence>
<accession>A0A9X0CWD6</accession>